<dbReference type="SUPFAM" id="SSF51735">
    <property type="entry name" value="NAD(P)-binding Rossmann-fold domains"/>
    <property type="match status" value="1"/>
</dbReference>
<comment type="similarity">
    <text evidence="1">Belongs to the NAD(P)-dependent epimerase/dehydratase family.</text>
</comment>
<sequence>MKTLVIGGAGFIGSHLNDALLKEGHKVVSVDNLSLGSEINIRHLVSNSNFSFYQQDAADINKLSDIFEKEQPEYVFHLAANSDIQASAKNPEVEYRNTYTTTFNILSCMGKYNVKKLFFSSTSAVYGDKKDIILDENTPNLSPISYYGAAKLGSEALISAFSYMNDFSSLVFRFPNVIGPRLTHGVIYDFIHKLQSNPSELKILGDGKQTKPYIYIADLIQAIIQFMDIDDAGVSIYNLGVEGNTCVTRIADILCEEMGLTNVTYDFTGGKGGWKGDVPKFYYCLDKIHSAGWIARYTSDEAVRKTIIEILNNRKCN</sequence>
<dbReference type="Proteomes" id="UP000515561">
    <property type="component" value="Chromosome"/>
</dbReference>
<gene>
    <name evidence="2" type="ORF">acsn021_05320</name>
</gene>
<dbReference type="AlphaFoldDB" id="A0A6S6QNN0"/>
<protein>
    <submittedName>
        <fullName evidence="2">UDP-glucose 4-epimerase</fullName>
    </submittedName>
</protein>
<dbReference type="RefSeq" id="WP_184092617.1">
    <property type="nucleotide sequence ID" value="NZ_AP023367.1"/>
</dbReference>
<dbReference type="KEGG" id="acel:acsn021_05320"/>
<evidence type="ECO:0000313" key="2">
    <source>
        <dbReference type="EMBL" id="BCJ92963.1"/>
    </source>
</evidence>
<dbReference type="InterPro" id="IPR036291">
    <property type="entry name" value="NAD(P)-bd_dom_sf"/>
</dbReference>
<evidence type="ECO:0000313" key="3">
    <source>
        <dbReference type="Proteomes" id="UP000515561"/>
    </source>
</evidence>
<proteinExistence type="inferred from homology"/>
<dbReference type="InterPro" id="IPR001509">
    <property type="entry name" value="Epimerase_deHydtase"/>
</dbReference>
<dbReference type="Gene3D" id="3.40.50.720">
    <property type="entry name" value="NAD(P)-binding Rossmann-like Domain"/>
    <property type="match status" value="1"/>
</dbReference>
<evidence type="ECO:0000256" key="1">
    <source>
        <dbReference type="ARBA" id="ARBA00007637"/>
    </source>
</evidence>
<dbReference type="PANTHER" id="PTHR43000">
    <property type="entry name" value="DTDP-D-GLUCOSE 4,6-DEHYDRATASE-RELATED"/>
    <property type="match status" value="1"/>
</dbReference>
<dbReference type="Gene3D" id="3.90.25.10">
    <property type="entry name" value="UDP-galactose 4-epimerase, domain 1"/>
    <property type="match status" value="1"/>
</dbReference>
<keyword evidence="3" id="KW-1185">Reference proteome</keyword>
<reference evidence="2 3" key="1">
    <citation type="journal article" date="2016" name="Int. J. Syst. Evol. Microbiol.">
        <title>Descriptions of Anaerotaenia torta gen. nov., sp. nov. and Anaerocolumna cellulosilytica gen. nov., sp. nov. isolated from a methanogenic reactor of cattle waste.</title>
        <authorList>
            <person name="Uek A."/>
            <person name="Ohtaki Y."/>
            <person name="Kaku N."/>
            <person name="Ueki K."/>
        </authorList>
    </citation>
    <scope>NUCLEOTIDE SEQUENCE [LARGE SCALE GENOMIC DNA]</scope>
    <source>
        <strain evidence="2 3">SN021</strain>
    </source>
</reference>
<organism evidence="2 3">
    <name type="scientific">Anaerocolumna cellulosilytica</name>
    <dbReference type="NCBI Taxonomy" id="433286"/>
    <lineage>
        <taxon>Bacteria</taxon>
        <taxon>Bacillati</taxon>
        <taxon>Bacillota</taxon>
        <taxon>Clostridia</taxon>
        <taxon>Lachnospirales</taxon>
        <taxon>Lachnospiraceae</taxon>
        <taxon>Anaerocolumna</taxon>
    </lineage>
</organism>
<name>A0A6S6QNN0_9FIRM</name>
<dbReference type="EMBL" id="AP023367">
    <property type="protein sequence ID" value="BCJ92963.1"/>
    <property type="molecule type" value="Genomic_DNA"/>
</dbReference>
<dbReference type="Pfam" id="PF01370">
    <property type="entry name" value="Epimerase"/>
    <property type="match status" value="1"/>
</dbReference>
<accession>A0A6S6QNN0</accession>